<keyword evidence="9" id="KW-1185">Reference proteome</keyword>
<feature type="domain" description="EamA" evidence="7">
    <location>
        <begin position="152"/>
        <end position="288"/>
    </location>
</feature>
<dbReference type="Pfam" id="PF00892">
    <property type="entry name" value="EamA"/>
    <property type="match status" value="2"/>
</dbReference>
<feature type="transmembrane region" description="Helical" evidence="6">
    <location>
        <begin position="67"/>
        <end position="85"/>
    </location>
</feature>
<comment type="subcellular location">
    <subcellularLocation>
        <location evidence="1">Membrane</location>
        <topology evidence="1">Multi-pass membrane protein</topology>
    </subcellularLocation>
</comment>
<evidence type="ECO:0000313" key="9">
    <source>
        <dbReference type="Proteomes" id="UP000078292"/>
    </source>
</evidence>
<evidence type="ECO:0000313" key="8">
    <source>
        <dbReference type="EMBL" id="OAV62699.1"/>
    </source>
</evidence>
<accession>A0A1B7M2D1</accession>
<dbReference type="STRING" id="1837282.A6F49_04955"/>
<comment type="caution">
    <text evidence="8">The sequence shown here is derived from an EMBL/GenBank/DDBJ whole genome shotgun (WGS) entry which is preliminary data.</text>
</comment>
<evidence type="ECO:0000256" key="2">
    <source>
        <dbReference type="ARBA" id="ARBA00007362"/>
    </source>
</evidence>
<proteinExistence type="inferred from homology"/>
<dbReference type="PANTHER" id="PTHR32322:SF2">
    <property type="entry name" value="EAMA DOMAIN-CONTAINING PROTEIN"/>
    <property type="match status" value="1"/>
</dbReference>
<keyword evidence="4 6" id="KW-1133">Transmembrane helix</keyword>
<dbReference type="SUPFAM" id="SSF103481">
    <property type="entry name" value="Multidrug resistance efflux transporter EmrE"/>
    <property type="match status" value="2"/>
</dbReference>
<dbReference type="InterPro" id="IPR050638">
    <property type="entry name" value="AA-Vitamin_Transporters"/>
</dbReference>
<evidence type="ECO:0000259" key="7">
    <source>
        <dbReference type="Pfam" id="PF00892"/>
    </source>
</evidence>
<gene>
    <name evidence="8" type="ORF">A6F49_04955</name>
</gene>
<evidence type="ECO:0000256" key="3">
    <source>
        <dbReference type="ARBA" id="ARBA00022692"/>
    </source>
</evidence>
<dbReference type="InterPro" id="IPR037185">
    <property type="entry name" value="EmrE-like"/>
</dbReference>
<feature type="transmembrane region" description="Helical" evidence="6">
    <location>
        <begin position="9"/>
        <end position="28"/>
    </location>
</feature>
<evidence type="ECO:0000256" key="6">
    <source>
        <dbReference type="SAM" id="Phobius"/>
    </source>
</evidence>
<sequence>MNHISKPAIAAYIALGVVWGTAFMFMQMAEPYITAGQTTLVRLVFGIIPVLIFGLVTKAIRAEHVRYLHHFAVQGVLAAGFYYYAYAAGTYRLESSVAGVLSGSIPIFASIAALLVFRTERFTARKLTGVVVGAAGVVMLAQPWSATEIDLTGVLWMLLGSASLGLSFGYARRFITPLGIPAAATATYQMVLAAAGLAIFIDLEGITAIAEHPGVLLSVGLGLGMLGTGFAFVFYYVAVNGLGSLTASTATYIAPVVALVIGVGLLSEPITPITIIATVLILAGAVVLQLPDRKPAELAAR</sequence>
<organism evidence="8 9">
    <name type="scientific">Enteractinococcus helveticum</name>
    <dbReference type="NCBI Taxonomy" id="1837282"/>
    <lineage>
        <taxon>Bacteria</taxon>
        <taxon>Bacillati</taxon>
        <taxon>Actinomycetota</taxon>
        <taxon>Actinomycetes</taxon>
        <taxon>Micrococcales</taxon>
        <taxon>Micrococcaceae</taxon>
    </lineage>
</organism>
<dbReference type="GO" id="GO:0016020">
    <property type="term" value="C:membrane"/>
    <property type="evidence" value="ECO:0007669"/>
    <property type="project" value="UniProtKB-SubCell"/>
</dbReference>
<feature type="transmembrane region" description="Helical" evidence="6">
    <location>
        <begin position="213"/>
        <end position="237"/>
    </location>
</feature>
<evidence type="ECO:0000256" key="5">
    <source>
        <dbReference type="ARBA" id="ARBA00023136"/>
    </source>
</evidence>
<dbReference type="OrthoDB" id="5242975at2"/>
<dbReference type="AlphaFoldDB" id="A0A1B7M2D1"/>
<feature type="transmembrane region" description="Helical" evidence="6">
    <location>
        <begin position="249"/>
        <end position="267"/>
    </location>
</feature>
<keyword evidence="5 6" id="KW-0472">Membrane</keyword>
<feature type="domain" description="EamA" evidence="7">
    <location>
        <begin position="9"/>
        <end position="140"/>
    </location>
</feature>
<feature type="transmembrane region" description="Helical" evidence="6">
    <location>
        <begin position="129"/>
        <end position="147"/>
    </location>
</feature>
<evidence type="ECO:0000256" key="4">
    <source>
        <dbReference type="ARBA" id="ARBA00022989"/>
    </source>
</evidence>
<feature type="transmembrane region" description="Helical" evidence="6">
    <location>
        <begin position="153"/>
        <end position="171"/>
    </location>
</feature>
<keyword evidence="3 6" id="KW-0812">Transmembrane</keyword>
<dbReference type="EMBL" id="LXEY01000009">
    <property type="protein sequence ID" value="OAV62699.1"/>
    <property type="molecule type" value="Genomic_DNA"/>
</dbReference>
<reference evidence="8 9" key="1">
    <citation type="submission" date="2016-04" db="EMBL/GenBank/DDBJ databases">
        <title>First whole genome shotgun sequence of the bacterium Enteractinococcus sp. strain UASWS1574.</title>
        <authorList>
            <person name="Crovadore J."/>
            <person name="Chablais R."/>
            <person name="Lefort F."/>
        </authorList>
    </citation>
    <scope>NUCLEOTIDE SEQUENCE [LARGE SCALE GENOMIC DNA]</scope>
    <source>
        <strain evidence="8 9">UASWS1574</strain>
    </source>
</reference>
<dbReference type="Proteomes" id="UP000078292">
    <property type="component" value="Unassembled WGS sequence"/>
</dbReference>
<feature type="transmembrane region" description="Helical" evidence="6">
    <location>
        <begin position="178"/>
        <end position="201"/>
    </location>
</feature>
<protein>
    <recommendedName>
        <fullName evidence="7">EamA domain-containing protein</fullName>
    </recommendedName>
</protein>
<feature type="transmembrane region" description="Helical" evidence="6">
    <location>
        <begin position="97"/>
        <end position="117"/>
    </location>
</feature>
<dbReference type="RefSeq" id="WP_043056117.1">
    <property type="nucleotide sequence ID" value="NZ_LXEY01000009.1"/>
</dbReference>
<feature type="transmembrane region" description="Helical" evidence="6">
    <location>
        <begin position="40"/>
        <end position="60"/>
    </location>
</feature>
<name>A0A1B7M2D1_9MICC</name>
<evidence type="ECO:0000256" key="1">
    <source>
        <dbReference type="ARBA" id="ARBA00004141"/>
    </source>
</evidence>
<dbReference type="PANTHER" id="PTHR32322">
    <property type="entry name" value="INNER MEMBRANE TRANSPORTER"/>
    <property type="match status" value="1"/>
</dbReference>
<comment type="similarity">
    <text evidence="2">Belongs to the EamA transporter family.</text>
</comment>
<dbReference type="InterPro" id="IPR000620">
    <property type="entry name" value="EamA_dom"/>
</dbReference>
<feature type="transmembrane region" description="Helical" evidence="6">
    <location>
        <begin position="273"/>
        <end position="291"/>
    </location>
</feature>